<dbReference type="EMBL" id="JAHDYR010000019">
    <property type="protein sequence ID" value="KAG9393981.1"/>
    <property type="molecule type" value="Genomic_DNA"/>
</dbReference>
<gene>
    <name evidence="2" type="ORF">J8273_4581</name>
</gene>
<feature type="compositionally biased region" description="Low complexity" evidence="1">
    <location>
        <begin position="1197"/>
        <end position="1209"/>
    </location>
</feature>
<feature type="region of interest" description="Disordered" evidence="1">
    <location>
        <begin position="1197"/>
        <end position="1222"/>
    </location>
</feature>
<dbReference type="GO" id="GO:0007018">
    <property type="term" value="P:microtubule-based movement"/>
    <property type="evidence" value="ECO:0007669"/>
    <property type="project" value="InterPro"/>
</dbReference>
<feature type="region of interest" description="Disordered" evidence="1">
    <location>
        <begin position="79"/>
        <end position="105"/>
    </location>
</feature>
<organism evidence="2 3">
    <name type="scientific">Carpediemonas membranifera</name>
    <dbReference type="NCBI Taxonomy" id="201153"/>
    <lineage>
        <taxon>Eukaryota</taxon>
        <taxon>Metamonada</taxon>
        <taxon>Carpediemonas-like organisms</taxon>
        <taxon>Carpediemonas</taxon>
    </lineage>
</organism>
<evidence type="ECO:0000256" key="1">
    <source>
        <dbReference type="SAM" id="MobiDB-lite"/>
    </source>
</evidence>
<evidence type="ECO:0000313" key="2">
    <source>
        <dbReference type="EMBL" id="KAG9393981.1"/>
    </source>
</evidence>
<evidence type="ECO:0000313" key="3">
    <source>
        <dbReference type="Proteomes" id="UP000717585"/>
    </source>
</evidence>
<sequence>MSEDVQFRALRAKHFAIIASEAKLDLPDVKAASSKKPYRYSRSKSVEPKVPFKISLPRGFERPPSALAIKESNNRYDHFQRLGKGTPSSRPRFPNTVSDSPSRYKLPKVANPRTVLSPRTLTSPRTPLPAISPQGAVSAEAEAALRYNMRLMRFVVPKYAMPFPLPKQRWLNIVRRCKPPPITGNEYLMPVIRQLRSEVMTDFIAVQKRLLFNQKLLTTPDPGLVGAFLDKLTRPQLRWMVKGATNAKVQESVGSLRRACFLHAHPISLRCLQTVMDQIDHMMADDLLPLYSSTDSLPFEALDAMHKTLLALVTSRLHESHDPADGSTQPTGDSAQPLPKIIEAIILDSFTAHATELADQIRAEWHGADAANRAIGLLAPVYRRLTVLCRMLIQGRAYHLAHTCRERVVAVLSQGIGQSWVEQIGALEFEAFTHVTAQRSAFVCSITITEDSMLEFTPDIGILLDSFRSFSSGLIRRLSSIHAPLVGMLEQHAEEMDSGTESEWSAAVTDGVATRAMLQGDEEVRDFDSKAGDAESSYMSSRDMDLEVPSVPASERTAAFELDPSRSPSIASDPAGWGDDLGTPRSALTYSDGRTFSDDDLGYQSSQRSETYDLRSERTSSPVAESSRRSPTYDLRSERTLSPIAESSQVCFDSRSQAFEMPPPVEALTAPDSVPLCRVDLSKVEQGLMRDISIETQAVLAFTGDARAMIYDLMDAEPREIPFLMPEADLETYMRDQFATGPLWRLLSSAIARNEQILDKVDQLRNSVCVGMLSIDFTQLKRRVALRCANHRSIILSALADYTGTKLQELEEQASQAIAVISNVPDEVEAFADYRERIDGYHKGIAVFHSQIMMIWNIQHMLISWQHPVSDSTLSRVLAMMAHWRTMGSAIEESRYVADRNLKILQDGLLDGFADMLDRIRSTLPHVEKIVNLTDLPDYATIDIISESLIRFAERLADDITHASRARSLAKRLAFKLPSSHFEPANIMSLASPLRSQWSGINNFIGELYSNIFPITVANLKIESFDKMCGVARAGLAKVERELTDNDLQIRRLAPVLPSVGEQLRNTINMIDLMKQEIATVERDLGLVVRLHAESKFISDDDWITLNRYFDRPSTVRGFDNMTVGSMFDAAVTRFRDIEGILNTATRAVRATMLKTMTSRDRANDSKPLDASNAGLTLPSEISLSGRLKDVEAAGSDYDYDYSSSGSSRRMSDLDDFDLDED</sequence>
<dbReference type="Proteomes" id="UP000717585">
    <property type="component" value="Unassembled WGS sequence"/>
</dbReference>
<dbReference type="GO" id="GO:0030286">
    <property type="term" value="C:dynein complex"/>
    <property type="evidence" value="ECO:0007669"/>
    <property type="project" value="InterPro"/>
</dbReference>
<dbReference type="PANTHER" id="PTHR45703:SF36">
    <property type="entry name" value="DYNEIN HEAVY CHAIN, CYTOPLASMIC"/>
    <property type="match status" value="1"/>
</dbReference>
<dbReference type="AlphaFoldDB" id="A0A8J6BXZ6"/>
<proteinExistence type="predicted"/>
<comment type="caution">
    <text evidence="2">The sequence shown here is derived from an EMBL/GenBank/DDBJ whole genome shotgun (WGS) entry which is preliminary data.</text>
</comment>
<dbReference type="InterPro" id="IPR026983">
    <property type="entry name" value="DHC"/>
</dbReference>
<name>A0A8J6BXZ6_9EUKA</name>
<keyword evidence="3" id="KW-1185">Reference proteome</keyword>
<protein>
    <submittedName>
        <fullName evidence="2">Uncharacterized protein</fullName>
    </submittedName>
</protein>
<dbReference type="PANTHER" id="PTHR45703">
    <property type="entry name" value="DYNEIN HEAVY CHAIN"/>
    <property type="match status" value="1"/>
</dbReference>
<feature type="region of interest" description="Disordered" evidence="1">
    <location>
        <begin position="519"/>
        <end position="640"/>
    </location>
</feature>
<reference evidence="2" key="1">
    <citation type="submission" date="2021-05" db="EMBL/GenBank/DDBJ databases">
        <title>A free-living protist that lacks canonical eukaryotic 1 DNA replication and segregation systems.</title>
        <authorList>
            <person name="Salas-Leiva D.E."/>
            <person name="Tromer E.C."/>
            <person name="Curtis B.A."/>
            <person name="Jerlstrom-Hultqvist J."/>
            <person name="Kolisko M."/>
            <person name="Yi Z."/>
            <person name="Salas-Leiva J.S."/>
            <person name="Gallot-Lavallee L."/>
            <person name="Kops G.J.P.L."/>
            <person name="Archibald J.M."/>
            <person name="Simpson A.G.B."/>
            <person name="Roger A.J."/>
        </authorList>
    </citation>
    <scope>NUCLEOTIDE SEQUENCE</scope>
    <source>
        <strain evidence="2">BICM</strain>
    </source>
</reference>
<accession>A0A8J6BXZ6</accession>
<dbReference type="GO" id="GO:0051959">
    <property type="term" value="F:dynein light intermediate chain binding"/>
    <property type="evidence" value="ECO:0007669"/>
    <property type="project" value="InterPro"/>
</dbReference>
<dbReference type="GO" id="GO:0045505">
    <property type="term" value="F:dynein intermediate chain binding"/>
    <property type="evidence" value="ECO:0007669"/>
    <property type="project" value="InterPro"/>
</dbReference>